<dbReference type="InterPro" id="IPR001264">
    <property type="entry name" value="Glyco_trans_51"/>
</dbReference>
<proteinExistence type="predicted"/>
<dbReference type="STRING" id="1206085.SAMN05443575_1392"/>
<organism evidence="13 14">
    <name type="scientific">Jatrophihabitans endophyticus</name>
    <dbReference type="NCBI Taxonomy" id="1206085"/>
    <lineage>
        <taxon>Bacteria</taxon>
        <taxon>Bacillati</taxon>
        <taxon>Actinomycetota</taxon>
        <taxon>Actinomycetes</taxon>
        <taxon>Jatrophihabitantales</taxon>
        <taxon>Jatrophihabitantaceae</taxon>
        <taxon>Jatrophihabitans</taxon>
    </lineage>
</organism>
<evidence type="ECO:0000256" key="9">
    <source>
        <dbReference type="SAM" id="MobiDB-lite"/>
    </source>
</evidence>
<evidence type="ECO:0000259" key="12">
    <source>
        <dbReference type="Pfam" id="PF00912"/>
    </source>
</evidence>
<evidence type="ECO:0000256" key="8">
    <source>
        <dbReference type="ARBA" id="ARBA00049902"/>
    </source>
</evidence>
<keyword evidence="4" id="KW-0808">Transferase</keyword>
<dbReference type="OrthoDB" id="8865355at2"/>
<keyword evidence="2" id="KW-0645">Protease</keyword>
<dbReference type="Gene3D" id="1.10.3810.10">
    <property type="entry name" value="Biosynthetic peptidoglycan transglycosylase-like"/>
    <property type="match status" value="1"/>
</dbReference>
<reference evidence="13 14" key="1">
    <citation type="submission" date="2016-11" db="EMBL/GenBank/DDBJ databases">
        <authorList>
            <person name="Jaros S."/>
            <person name="Januszkiewicz K."/>
            <person name="Wedrychowicz H."/>
        </authorList>
    </citation>
    <scope>NUCLEOTIDE SEQUENCE [LARGE SCALE GENOMIC DNA]</scope>
    <source>
        <strain evidence="13 14">DSM 45627</strain>
    </source>
</reference>
<dbReference type="InterPro" id="IPR012338">
    <property type="entry name" value="Beta-lactam/transpept-like"/>
</dbReference>
<name>A0A1M5H483_9ACTN</name>
<dbReference type="GO" id="GO:0006508">
    <property type="term" value="P:proteolysis"/>
    <property type="evidence" value="ECO:0007669"/>
    <property type="project" value="UniProtKB-KW"/>
</dbReference>
<evidence type="ECO:0000256" key="7">
    <source>
        <dbReference type="ARBA" id="ARBA00034000"/>
    </source>
</evidence>
<evidence type="ECO:0000313" key="14">
    <source>
        <dbReference type="Proteomes" id="UP000186132"/>
    </source>
</evidence>
<comment type="catalytic activity">
    <reaction evidence="8">
        <text>[GlcNAc-(1-&gt;4)-Mur2Ac(oyl-L-Ala-gamma-D-Glu-L-Lys-D-Ala-D-Ala)](n)-di-trans,octa-cis-undecaprenyl diphosphate + beta-D-GlcNAc-(1-&gt;4)-Mur2Ac(oyl-L-Ala-gamma-D-Glu-L-Lys-D-Ala-D-Ala)-di-trans,octa-cis-undecaprenyl diphosphate = [GlcNAc-(1-&gt;4)-Mur2Ac(oyl-L-Ala-gamma-D-Glu-L-Lys-D-Ala-D-Ala)](n+1)-di-trans,octa-cis-undecaprenyl diphosphate + di-trans,octa-cis-undecaprenyl diphosphate + H(+)</text>
        <dbReference type="Rhea" id="RHEA:23708"/>
        <dbReference type="Rhea" id="RHEA-COMP:9602"/>
        <dbReference type="Rhea" id="RHEA-COMP:9603"/>
        <dbReference type="ChEBI" id="CHEBI:15378"/>
        <dbReference type="ChEBI" id="CHEBI:58405"/>
        <dbReference type="ChEBI" id="CHEBI:60033"/>
        <dbReference type="ChEBI" id="CHEBI:78435"/>
        <dbReference type="EC" id="2.4.99.28"/>
    </reaction>
</comment>
<feature type="transmembrane region" description="Helical" evidence="10">
    <location>
        <begin position="20"/>
        <end position="42"/>
    </location>
</feature>
<dbReference type="GO" id="GO:0030288">
    <property type="term" value="C:outer membrane-bounded periplasmic space"/>
    <property type="evidence" value="ECO:0007669"/>
    <property type="project" value="TreeGrafter"/>
</dbReference>
<evidence type="ECO:0000256" key="6">
    <source>
        <dbReference type="ARBA" id="ARBA00023268"/>
    </source>
</evidence>
<dbReference type="PANTHER" id="PTHR32282:SF33">
    <property type="entry name" value="PEPTIDOGLYCAN GLYCOSYLTRANSFERASE"/>
    <property type="match status" value="1"/>
</dbReference>
<evidence type="ECO:0000256" key="4">
    <source>
        <dbReference type="ARBA" id="ARBA00022679"/>
    </source>
</evidence>
<dbReference type="SUPFAM" id="SSF53955">
    <property type="entry name" value="Lysozyme-like"/>
    <property type="match status" value="1"/>
</dbReference>
<dbReference type="GO" id="GO:0009002">
    <property type="term" value="F:serine-type D-Ala-D-Ala carboxypeptidase activity"/>
    <property type="evidence" value="ECO:0007669"/>
    <property type="project" value="UniProtKB-EC"/>
</dbReference>
<dbReference type="InterPro" id="IPR023346">
    <property type="entry name" value="Lysozyme-like_dom_sf"/>
</dbReference>
<feature type="domain" description="Penicillin-binding protein transpeptidase" evidence="11">
    <location>
        <begin position="364"/>
        <end position="652"/>
    </location>
</feature>
<dbReference type="InterPro" id="IPR001460">
    <property type="entry name" value="PCN-bd_Tpept"/>
</dbReference>
<feature type="compositionally biased region" description="Gly residues" evidence="9">
    <location>
        <begin position="801"/>
        <end position="816"/>
    </location>
</feature>
<feature type="domain" description="Glycosyl transferase family 51" evidence="12">
    <location>
        <begin position="76"/>
        <end position="260"/>
    </location>
</feature>
<evidence type="ECO:0000256" key="3">
    <source>
        <dbReference type="ARBA" id="ARBA00022676"/>
    </source>
</evidence>
<comment type="catalytic activity">
    <reaction evidence="7">
        <text>Preferential cleavage: (Ac)2-L-Lys-D-Ala-|-D-Ala. Also transpeptidation of peptidyl-alanyl moieties that are N-acyl substituents of D-alanine.</text>
        <dbReference type="EC" id="3.4.16.4"/>
    </reaction>
</comment>
<keyword evidence="10" id="KW-1133">Transmembrane helix</keyword>
<accession>A0A1M5H483</accession>
<dbReference type="EMBL" id="FQVU01000002">
    <property type="protein sequence ID" value="SHG10790.1"/>
    <property type="molecule type" value="Genomic_DNA"/>
</dbReference>
<dbReference type="SUPFAM" id="SSF56601">
    <property type="entry name" value="beta-lactamase/transpeptidase-like"/>
    <property type="match status" value="1"/>
</dbReference>
<keyword evidence="14" id="KW-1185">Reference proteome</keyword>
<evidence type="ECO:0000313" key="13">
    <source>
        <dbReference type="EMBL" id="SHG10790.1"/>
    </source>
</evidence>
<keyword evidence="6" id="KW-0511">Multifunctional enzyme</keyword>
<dbReference type="InterPro" id="IPR005543">
    <property type="entry name" value="PASTA_dom"/>
</dbReference>
<dbReference type="GO" id="GO:0008658">
    <property type="term" value="F:penicillin binding"/>
    <property type="evidence" value="ECO:0007669"/>
    <property type="project" value="InterPro"/>
</dbReference>
<gene>
    <name evidence="13" type="ORF">SAMN05443575_1392</name>
</gene>
<keyword evidence="3" id="KW-0328">Glycosyltransferase</keyword>
<evidence type="ECO:0000256" key="2">
    <source>
        <dbReference type="ARBA" id="ARBA00022670"/>
    </source>
</evidence>
<dbReference type="CDD" id="cd06577">
    <property type="entry name" value="PASTA_pknB"/>
    <property type="match status" value="1"/>
</dbReference>
<sequence length="816" mass="86740">MAATSSGQDTWKTLGKLVGALVAAGVLLAGLAFPYVGGLGLVAGKEADKFQRTTCDLPDSKPPQRSTLYAKDGKTVLATIFKQNRVEISLKDVPQALQDALIATEDRRFYSHHGVDMRGLIRSAVNTTSGDTQGGSTLTMQYVKQARYYEAGDDLKKQRAAIEQNLNRKIEDAKCAIYIEDTLKQSKKTILQNYLNIAFFGQNSYGIQTAARTYFNKPASKLEPQESALLVGLLRAPTDYDPFTSRVAAKERRDEVLQNMVAVHKFSQAQANEYKAMPIQLASDGPPPVRQGCAGADTEVANVGFFCEYVRSWLENVTGLSKTKLETGGFKIVTTLDPDIQNSTQANIAKSVPAKSPMTAVLPVIEPRTGNILAMAASKEFGTGKNETEQPLFTTSVAQPASTYKLFPLLTALEVGVPADQELDSTDGSADSTYKVTNCITPAKAENDRDGSGFNRNESLRSAAAKSSNTYFVALADKFFGCDLTEMVDVAQRLGVTSLSARVSKTETVGQYIENKQQALRYVLGSVETSPLQIAGAYAAVANEGKFNPPAPVSMVYNSDGNVVDTKRPAATQAVPAQAAVRAVNVLQGDTEDGGTSASQFADWYDDGGSKIAGKTGTAVASKKTKNASVWFAGMTPRLAATAAIINYDNPTKANSGLPGVETGAAYGKYAAGVWLKALRPTLGKKDWSWSDADSVSGEDVPDVTGKSVSAARDELSDAGYKLKVFGSDQQARCPSSVQTDDIAYFGPQRAPAGSTILVCQSNGAGTGAYVAPAPTPTRRSGSNNRNRNRDNDSSSRRGNGRSGSGNSGGRGGGNR</sequence>
<evidence type="ECO:0000256" key="5">
    <source>
        <dbReference type="ARBA" id="ARBA00022801"/>
    </source>
</evidence>
<evidence type="ECO:0000259" key="11">
    <source>
        <dbReference type="Pfam" id="PF00905"/>
    </source>
</evidence>
<evidence type="ECO:0000256" key="1">
    <source>
        <dbReference type="ARBA" id="ARBA00022645"/>
    </source>
</evidence>
<evidence type="ECO:0000256" key="10">
    <source>
        <dbReference type="SAM" id="Phobius"/>
    </source>
</evidence>
<dbReference type="Proteomes" id="UP000186132">
    <property type="component" value="Unassembled WGS sequence"/>
</dbReference>
<dbReference type="GO" id="GO:0008955">
    <property type="term" value="F:peptidoglycan glycosyltransferase activity"/>
    <property type="evidence" value="ECO:0007669"/>
    <property type="project" value="UniProtKB-EC"/>
</dbReference>
<dbReference type="RefSeq" id="WP_073387999.1">
    <property type="nucleotide sequence ID" value="NZ_FQVU01000002.1"/>
</dbReference>
<dbReference type="GO" id="GO:0009252">
    <property type="term" value="P:peptidoglycan biosynthetic process"/>
    <property type="evidence" value="ECO:0007669"/>
    <property type="project" value="TreeGrafter"/>
</dbReference>
<dbReference type="Pfam" id="PF00912">
    <property type="entry name" value="Transgly"/>
    <property type="match status" value="1"/>
</dbReference>
<dbReference type="AlphaFoldDB" id="A0A1M5H483"/>
<protein>
    <submittedName>
        <fullName evidence="13">Membrane carboxypeptidase (Penicillin-binding protein)</fullName>
    </submittedName>
</protein>
<dbReference type="InterPro" id="IPR050396">
    <property type="entry name" value="Glycosyltr_51/Transpeptidase"/>
</dbReference>
<dbReference type="PANTHER" id="PTHR32282">
    <property type="entry name" value="BINDING PROTEIN TRANSPEPTIDASE, PUTATIVE-RELATED"/>
    <property type="match status" value="1"/>
</dbReference>
<dbReference type="Gene3D" id="3.40.710.10">
    <property type="entry name" value="DD-peptidase/beta-lactamase superfamily"/>
    <property type="match status" value="1"/>
</dbReference>
<keyword evidence="10" id="KW-0812">Transmembrane</keyword>
<keyword evidence="1 13" id="KW-0121">Carboxypeptidase</keyword>
<dbReference type="Pfam" id="PF00905">
    <property type="entry name" value="Transpeptidase"/>
    <property type="match status" value="1"/>
</dbReference>
<dbReference type="InterPro" id="IPR036950">
    <property type="entry name" value="PBP_transglycosylase"/>
</dbReference>
<keyword evidence="10" id="KW-0472">Membrane</keyword>
<keyword evidence="5" id="KW-0378">Hydrolase</keyword>
<feature type="region of interest" description="Disordered" evidence="9">
    <location>
        <begin position="768"/>
        <end position="816"/>
    </location>
</feature>